<dbReference type="Proteomes" id="UP000007517">
    <property type="component" value="Chromosome"/>
</dbReference>
<dbReference type="InterPro" id="IPR029058">
    <property type="entry name" value="AB_hydrolase_fold"/>
</dbReference>
<dbReference type="PANTHER" id="PTHR48081:SF13">
    <property type="entry name" value="ALPHA_BETA HYDROLASE"/>
    <property type="match status" value="1"/>
</dbReference>
<dbReference type="Gene3D" id="3.40.50.1820">
    <property type="entry name" value="alpha/beta hydrolase"/>
    <property type="match status" value="1"/>
</dbReference>
<gene>
    <name evidence="4" type="ordered locus">BLASA_2585</name>
</gene>
<feature type="region of interest" description="Disordered" evidence="2">
    <location>
        <begin position="155"/>
        <end position="176"/>
    </location>
</feature>
<evidence type="ECO:0000313" key="5">
    <source>
        <dbReference type="Proteomes" id="UP000007517"/>
    </source>
</evidence>
<dbReference type="AlphaFoldDB" id="H6RX54"/>
<evidence type="ECO:0000256" key="1">
    <source>
        <dbReference type="ARBA" id="ARBA00022801"/>
    </source>
</evidence>
<evidence type="ECO:0000313" key="4">
    <source>
        <dbReference type="EMBL" id="CCG03462.1"/>
    </source>
</evidence>
<reference evidence="4 5" key="1">
    <citation type="journal article" date="2012" name="J. Bacteriol.">
        <title>Genome Sequence of Blastococcus saxobsidens DD2, a Stone-Inhabiting Bacterium.</title>
        <authorList>
            <person name="Chouaia B."/>
            <person name="Crotti E."/>
            <person name="Brusetti L."/>
            <person name="Daffonchio D."/>
            <person name="Essoussi I."/>
            <person name="Nouioui I."/>
            <person name="Sbissi I."/>
            <person name="Ghodhbane-Gtari F."/>
            <person name="Gtari M."/>
            <person name="Vacherie B."/>
            <person name="Barbe V."/>
            <person name="Medigue C."/>
            <person name="Gury J."/>
            <person name="Pujic P."/>
            <person name="Normand P."/>
        </authorList>
    </citation>
    <scope>NUCLEOTIDE SEQUENCE [LARGE SCALE GENOMIC DNA]</scope>
    <source>
        <strain evidence="4 5">DD2</strain>
    </source>
</reference>
<reference evidence="5" key="2">
    <citation type="submission" date="2012-02" db="EMBL/GenBank/DDBJ databases">
        <title>Complete genome sequence of Blastococcus saxobsidens strain DD2.</title>
        <authorList>
            <person name="Genoscope."/>
        </authorList>
    </citation>
    <scope>NUCLEOTIDE SEQUENCE [LARGE SCALE GENOMIC DNA]</scope>
    <source>
        <strain evidence="5">DD2</strain>
    </source>
</reference>
<dbReference type="PANTHER" id="PTHR48081">
    <property type="entry name" value="AB HYDROLASE SUPERFAMILY PROTEIN C4A8.06C"/>
    <property type="match status" value="1"/>
</dbReference>
<organism evidence="4 5">
    <name type="scientific">Blastococcus saxobsidens (strain DD2)</name>
    <dbReference type="NCBI Taxonomy" id="1146883"/>
    <lineage>
        <taxon>Bacteria</taxon>
        <taxon>Bacillati</taxon>
        <taxon>Actinomycetota</taxon>
        <taxon>Actinomycetes</taxon>
        <taxon>Geodermatophilales</taxon>
        <taxon>Geodermatophilaceae</taxon>
        <taxon>Blastococcus</taxon>
    </lineage>
</organism>
<dbReference type="STRING" id="1146883.BLASA_2585"/>
<dbReference type="SUPFAM" id="SSF53474">
    <property type="entry name" value="alpha/beta-Hydrolases"/>
    <property type="match status" value="1"/>
</dbReference>
<keyword evidence="5" id="KW-1185">Reference proteome</keyword>
<evidence type="ECO:0000256" key="2">
    <source>
        <dbReference type="SAM" id="MobiDB-lite"/>
    </source>
</evidence>
<feature type="domain" description="BD-FAE-like" evidence="3">
    <location>
        <begin position="19"/>
        <end position="230"/>
    </location>
</feature>
<evidence type="ECO:0000259" key="3">
    <source>
        <dbReference type="Pfam" id="PF20434"/>
    </source>
</evidence>
<dbReference type="OrthoDB" id="255603at2"/>
<sequence length="286" mass="29465">MTVQPDLVYGSEQGVELHLDLYLPETRPAPLCLWLHGGGWARGSRTARAAERLVPVAASGVAVAAVQYRLSGEAAFPAPLDDVRSAVRWLRRNAAGLGLGLDAERIGVWGASAGGHLAALLALCPDACDGDLGDSSVQAAVCWFPITDLTLRDTDVPEGPPPPFLTGPPPSPSSEARLLGAESVQQVAVAARAASPVSHVRPGAPPFLLMHGDRDGFVPSEHSRTLHRALRARGVDASLLLLAGANHEDPAFDAPSSLAAVAAFVRSVLLSGPDSSEGGAEAAGVS</sequence>
<keyword evidence="1" id="KW-0378">Hydrolase</keyword>
<dbReference type="InterPro" id="IPR049492">
    <property type="entry name" value="BD-FAE-like_dom"/>
</dbReference>
<dbReference type="HOGENOM" id="CLU_012494_4_0_11"/>
<dbReference type="KEGG" id="bsd:BLASA_2585"/>
<name>H6RX54_BLASD</name>
<dbReference type="eggNOG" id="COG0657">
    <property type="taxonomic scope" value="Bacteria"/>
</dbReference>
<feature type="compositionally biased region" description="Pro residues" evidence="2">
    <location>
        <begin position="158"/>
        <end position="172"/>
    </location>
</feature>
<accession>H6RX54</accession>
<protein>
    <submittedName>
        <fullName evidence="4">Putative esterase</fullName>
    </submittedName>
</protein>
<dbReference type="Pfam" id="PF20434">
    <property type="entry name" value="BD-FAE"/>
    <property type="match status" value="1"/>
</dbReference>
<dbReference type="EMBL" id="FO117623">
    <property type="protein sequence ID" value="CCG03462.1"/>
    <property type="molecule type" value="Genomic_DNA"/>
</dbReference>
<dbReference type="InterPro" id="IPR050300">
    <property type="entry name" value="GDXG_lipolytic_enzyme"/>
</dbReference>
<dbReference type="GO" id="GO:0016787">
    <property type="term" value="F:hydrolase activity"/>
    <property type="evidence" value="ECO:0007669"/>
    <property type="project" value="UniProtKB-KW"/>
</dbReference>
<proteinExistence type="predicted"/>